<gene>
    <name evidence="5" type="ORF">SNE40_010726</name>
</gene>
<evidence type="ECO:0000256" key="1">
    <source>
        <dbReference type="ARBA" id="ARBA00022737"/>
    </source>
</evidence>
<feature type="compositionally biased region" description="Basic residues" evidence="4">
    <location>
        <begin position="681"/>
        <end position="696"/>
    </location>
</feature>
<dbReference type="PANTHER" id="PTHR24198:SF165">
    <property type="entry name" value="ANKYRIN REPEAT-CONTAINING PROTEIN-RELATED"/>
    <property type="match status" value="1"/>
</dbReference>
<organism evidence="5 6">
    <name type="scientific">Patella caerulea</name>
    <name type="common">Rayed Mediterranean limpet</name>
    <dbReference type="NCBI Taxonomy" id="87958"/>
    <lineage>
        <taxon>Eukaryota</taxon>
        <taxon>Metazoa</taxon>
        <taxon>Spiralia</taxon>
        <taxon>Lophotrochozoa</taxon>
        <taxon>Mollusca</taxon>
        <taxon>Gastropoda</taxon>
        <taxon>Patellogastropoda</taxon>
        <taxon>Patelloidea</taxon>
        <taxon>Patellidae</taxon>
        <taxon>Patella</taxon>
    </lineage>
</organism>
<dbReference type="SUPFAM" id="SSF48403">
    <property type="entry name" value="Ankyrin repeat"/>
    <property type="match status" value="2"/>
</dbReference>
<dbReference type="Pfam" id="PF12796">
    <property type="entry name" value="Ank_2"/>
    <property type="match status" value="5"/>
</dbReference>
<dbReference type="PANTHER" id="PTHR24198">
    <property type="entry name" value="ANKYRIN REPEAT AND PROTEIN KINASE DOMAIN-CONTAINING PROTEIN"/>
    <property type="match status" value="1"/>
</dbReference>
<feature type="repeat" description="ANK" evidence="3">
    <location>
        <begin position="256"/>
        <end position="288"/>
    </location>
</feature>
<feature type="repeat" description="ANK" evidence="3">
    <location>
        <begin position="152"/>
        <end position="184"/>
    </location>
</feature>
<reference evidence="5 6" key="1">
    <citation type="submission" date="2024-01" db="EMBL/GenBank/DDBJ databases">
        <title>The genome of the rayed Mediterranean limpet Patella caerulea (Linnaeus, 1758).</title>
        <authorList>
            <person name="Anh-Thu Weber A."/>
            <person name="Halstead-Nussloch G."/>
        </authorList>
    </citation>
    <scope>NUCLEOTIDE SEQUENCE [LARGE SCALE GENOMIC DNA]</scope>
    <source>
        <strain evidence="5">AATW-2023a</strain>
        <tissue evidence="5">Whole specimen</tissue>
    </source>
</reference>
<feature type="region of interest" description="Disordered" evidence="4">
    <location>
        <begin position="881"/>
        <end position="926"/>
    </location>
</feature>
<feature type="region of interest" description="Disordered" evidence="4">
    <location>
        <begin position="679"/>
        <end position="786"/>
    </location>
</feature>
<sequence>METRNKLRSLARKGNHKQLKKFLTDTNTKAVKQRINEPDESTGATPIIECVKAAGSIVCDPGEGFGWCVKSFAAVGANLNFRDKLEKTCLHWAVENKNDSLVAILVEQGADCKLRDKNGLNPFHWAVRTGDVECAGVILKLQPYIVNVPDVSGTPPIVMSLQKGEYEMCRLLLSSGANVNTQEKRSQRSALYYALFLKQLDLFEDMLEKADIRISDHRKTTIIHRCCADPNPDYLKTIFKVLPDIPLSVVNMPDAEGASAVITACQNGNFEHLRILVERGASVSLRDKCKRTALHHCADNLEDTKCAELVLRKDPSLLNIEDYEGLNPLHLAVITGNTPLIKLLLKRGADLTCQDHAKHTVAHWATVRGLSEVLRILIKYGANIHTPDAHKASPLHYAAQVVEPDGTQETCEDGTDVLRMLLQHDSAVNAKDDDGRTPVLWATSAGNTEACRILIEAGGDVNVVDKHGLTAVHCAASRGHTATLHCLIKEYKVKVDSVDKNNCTALFYAITLGNKECMKLLIELGANLSHLDTRGRTPAHCAAGKGSTEALELLHARNVDLWKRSIKGDLPLHEAALAGHVDVVAFLLKNRPADKSVDILDKAGRSCLHLAALTNNVWLCKYLYDAGATINLLMKSKGKYYTPYDAALAKNNKEAAEYIRTKGGKTGISITHHSARVIQRNFRHKYGRPKSSRPRSRSPGLNERRSSLRPGSGENVSRTRKNTIRSEDNKMGSSASKDRNIDHDHGTSQDTTTSEKGGNSRKISNDSNDSLNETKPKKTSRQNKLIEEVQASVRRYETERKYIRQLHQMRRAQLYMSPMYDVGLYKHMQGDTERSGTAAGNKEGEESSLKSLSQWDEYVEDQCKFVSHIHEEKKPSYRRVQSAAQRHHKKLQSEINTAKKQTDERCEKMRKEAQKQEEKLEAEKKKKEREIELAVKRTEDIYNHIDDQASNTLETAQNYNKAERERIKEEQQKLKPKSSKSPRTEPKQEKIVQLSEYEKAEKERRENYREWQKKRSEDLRRRLLHAYRPYLPHDLFSDEKRQFDISTKSTCSRPTTSFSYNSLRSRPTSTFSKKSQRETTNVMTAYGSRKIVIENGYKDNRSVQNGSIRPRDTLVFVPPEEYEAKEKQRKQREQEYRNQQQGKHIETCA</sequence>
<dbReference type="SMART" id="SM00248">
    <property type="entry name" value="ANK"/>
    <property type="match status" value="17"/>
</dbReference>
<evidence type="ECO:0000256" key="3">
    <source>
        <dbReference type="PROSITE-ProRule" id="PRU00023"/>
    </source>
</evidence>
<feature type="region of interest" description="Disordered" evidence="4">
    <location>
        <begin position="1119"/>
        <end position="1149"/>
    </location>
</feature>
<evidence type="ECO:0000256" key="2">
    <source>
        <dbReference type="ARBA" id="ARBA00023043"/>
    </source>
</evidence>
<keyword evidence="6" id="KW-1185">Reference proteome</keyword>
<dbReference type="Proteomes" id="UP001347796">
    <property type="component" value="Unassembled WGS sequence"/>
</dbReference>
<keyword evidence="1" id="KW-0677">Repeat</keyword>
<protein>
    <submittedName>
        <fullName evidence="5">Uncharacterized protein</fullName>
    </submittedName>
</protein>
<dbReference type="AlphaFoldDB" id="A0AAN8K2I1"/>
<feature type="region of interest" description="Disordered" evidence="4">
    <location>
        <begin position="1047"/>
        <end position="1069"/>
    </location>
</feature>
<keyword evidence="2 3" id="KW-0040">ANK repeat</keyword>
<name>A0AAN8K2I1_PATCE</name>
<feature type="repeat" description="ANK" evidence="3">
    <location>
        <begin position="603"/>
        <end position="635"/>
    </location>
</feature>
<dbReference type="InterPro" id="IPR036770">
    <property type="entry name" value="Ankyrin_rpt-contain_sf"/>
</dbReference>
<feature type="compositionally biased region" description="Basic and acidic residues" evidence="4">
    <location>
        <begin position="982"/>
        <end position="1013"/>
    </location>
</feature>
<feature type="region of interest" description="Disordered" evidence="4">
    <location>
        <begin position="962"/>
        <end position="1013"/>
    </location>
</feature>
<feature type="compositionally biased region" description="Basic and acidic residues" evidence="4">
    <location>
        <begin position="1122"/>
        <end position="1136"/>
    </location>
</feature>
<feature type="compositionally biased region" description="Basic and acidic residues" evidence="4">
    <location>
        <begin position="724"/>
        <end position="747"/>
    </location>
</feature>
<dbReference type="InterPro" id="IPR002110">
    <property type="entry name" value="Ankyrin_rpt"/>
</dbReference>
<feature type="repeat" description="ANK" evidence="3">
    <location>
        <begin position="434"/>
        <end position="466"/>
    </location>
</feature>
<feature type="repeat" description="ANK" evidence="3">
    <location>
        <begin position="567"/>
        <end position="590"/>
    </location>
</feature>
<dbReference type="EMBL" id="JAZGQO010000007">
    <property type="protein sequence ID" value="KAK6183199.1"/>
    <property type="molecule type" value="Genomic_DNA"/>
</dbReference>
<feature type="repeat" description="ANK" evidence="3">
    <location>
        <begin position="357"/>
        <end position="389"/>
    </location>
</feature>
<feature type="compositionally biased region" description="Basic and acidic residues" evidence="4">
    <location>
        <begin position="900"/>
        <end position="926"/>
    </location>
</feature>
<feature type="compositionally biased region" description="Polar residues" evidence="4">
    <location>
        <begin position="748"/>
        <end position="773"/>
    </location>
</feature>
<feature type="repeat" description="ANK" evidence="3">
    <location>
        <begin position="85"/>
        <end position="117"/>
    </location>
</feature>
<comment type="caution">
    <text evidence="5">The sequence shown here is derived from an EMBL/GenBank/DDBJ whole genome shotgun (WGS) entry which is preliminary data.</text>
</comment>
<feature type="repeat" description="ANK" evidence="3">
    <location>
        <begin position="324"/>
        <end position="356"/>
    </location>
</feature>
<dbReference type="PROSITE" id="PS50297">
    <property type="entry name" value="ANK_REP_REGION"/>
    <property type="match status" value="9"/>
</dbReference>
<dbReference type="Gene3D" id="1.25.40.20">
    <property type="entry name" value="Ankyrin repeat-containing domain"/>
    <property type="match status" value="5"/>
</dbReference>
<evidence type="ECO:0000256" key="4">
    <source>
        <dbReference type="SAM" id="MobiDB-lite"/>
    </source>
</evidence>
<accession>A0AAN8K2I1</accession>
<feature type="compositionally biased region" description="Basic and acidic residues" evidence="4">
    <location>
        <begin position="962"/>
        <end position="973"/>
    </location>
</feature>
<evidence type="ECO:0000313" key="6">
    <source>
        <dbReference type="Proteomes" id="UP001347796"/>
    </source>
</evidence>
<feature type="repeat" description="ANK" evidence="3">
    <location>
        <begin position="501"/>
        <end position="533"/>
    </location>
</feature>
<dbReference type="PROSITE" id="PS50088">
    <property type="entry name" value="ANK_REPEAT"/>
    <property type="match status" value="9"/>
</dbReference>
<evidence type="ECO:0000313" key="5">
    <source>
        <dbReference type="EMBL" id="KAK6183199.1"/>
    </source>
</evidence>
<proteinExistence type="predicted"/>
<dbReference type="Pfam" id="PF00023">
    <property type="entry name" value="Ank"/>
    <property type="match status" value="1"/>
</dbReference>